<keyword evidence="2" id="KW-1185">Reference proteome</keyword>
<dbReference type="HOGENOM" id="CLU_1611864_0_0_1"/>
<name>A0A0C9VNU9_SPHS4</name>
<organism evidence="1 2">
    <name type="scientific">Sphaerobolus stellatus (strain SS14)</name>
    <dbReference type="NCBI Taxonomy" id="990650"/>
    <lineage>
        <taxon>Eukaryota</taxon>
        <taxon>Fungi</taxon>
        <taxon>Dikarya</taxon>
        <taxon>Basidiomycota</taxon>
        <taxon>Agaricomycotina</taxon>
        <taxon>Agaricomycetes</taxon>
        <taxon>Phallomycetidae</taxon>
        <taxon>Geastrales</taxon>
        <taxon>Sphaerobolaceae</taxon>
        <taxon>Sphaerobolus</taxon>
    </lineage>
</organism>
<dbReference type="AlphaFoldDB" id="A0A0C9VNU9"/>
<protein>
    <submittedName>
        <fullName evidence="1">Uncharacterized protein</fullName>
    </submittedName>
</protein>
<reference evidence="1 2" key="1">
    <citation type="submission" date="2014-06" db="EMBL/GenBank/DDBJ databases">
        <title>Evolutionary Origins and Diversification of the Mycorrhizal Mutualists.</title>
        <authorList>
            <consortium name="DOE Joint Genome Institute"/>
            <consortium name="Mycorrhizal Genomics Consortium"/>
            <person name="Kohler A."/>
            <person name="Kuo A."/>
            <person name="Nagy L.G."/>
            <person name="Floudas D."/>
            <person name="Copeland A."/>
            <person name="Barry K.W."/>
            <person name="Cichocki N."/>
            <person name="Veneault-Fourrey C."/>
            <person name="LaButti K."/>
            <person name="Lindquist E.A."/>
            <person name="Lipzen A."/>
            <person name="Lundell T."/>
            <person name="Morin E."/>
            <person name="Murat C."/>
            <person name="Riley R."/>
            <person name="Ohm R."/>
            <person name="Sun H."/>
            <person name="Tunlid A."/>
            <person name="Henrissat B."/>
            <person name="Grigoriev I.V."/>
            <person name="Hibbett D.S."/>
            <person name="Martin F."/>
        </authorList>
    </citation>
    <scope>NUCLEOTIDE SEQUENCE [LARGE SCALE GENOMIC DNA]</scope>
    <source>
        <strain evidence="1 2">SS14</strain>
    </source>
</reference>
<dbReference type="EMBL" id="KN837152">
    <property type="protein sequence ID" value="KIJ39416.1"/>
    <property type="molecule type" value="Genomic_DNA"/>
</dbReference>
<accession>A0A0C9VNU9</accession>
<sequence length="165" mass="18184">MGIAACSKNDCQDGPNRWSSVAEGRLQSRCYHNRTRSTAEKLAKHFPSDYNIILVDSLETSPSGAPSAIVPTAPATAVSLEPATGKIYVIPALLESKSGGIIVDMAYRPAPTPLIRLARSVSRSEWHATEGNGGFWEQGYRQFRAWTTMKASQDIIRRMVCEKYH</sequence>
<dbReference type="InterPro" id="IPR036291">
    <property type="entry name" value="NAD(P)-bd_dom_sf"/>
</dbReference>
<dbReference type="SUPFAM" id="SSF51735">
    <property type="entry name" value="NAD(P)-binding Rossmann-fold domains"/>
    <property type="match status" value="1"/>
</dbReference>
<proteinExistence type="predicted"/>
<evidence type="ECO:0000313" key="2">
    <source>
        <dbReference type="Proteomes" id="UP000054279"/>
    </source>
</evidence>
<dbReference type="Gene3D" id="3.40.50.720">
    <property type="entry name" value="NAD(P)-binding Rossmann-like Domain"/>
    <property type="match status" value="1"/>
</dbReference>
<dbReference type="OrthoDB" id="204377at2759"/>
<gene>
    <name evidence="1" type="ORF">M422DRAFT_32678</name>
</gene>
<dbReference type="Proteomes" id="UP000054279">
    <property type="component" value="Unassembled WGS sequence"/>
</dbReference>
<evidence type="ECO:0000313" key="1">
    <source>
        <dbReference type="EMBL" id="KIJ39416.1"/>
    </source>
</evidence>